<organism evidence="1 2">
    <name type="scientific">Metarhizium humberi</name>
    <dbReference type="NCBI Taxonomy" id="2596975"/>
    <lineage>
        <taxon>Eukaryota</taxon>
        <taxon>Fungi</taxon>
        <taxon>Dikarya</taxon>
        <taxon>Ascomycota</taxon>
        <taxon>Pezizomycotina</taxon>
        <taxon>Sordariomycetes</taxon>
        <taxon>Hypocreomycetidae</taxon>
        <taxon>Hypocreales</taxon>
        <taxon>Clavicipitaceae</taxon>
        <taxon>Metarhizium</taxon>
    </lineage>
</organism>
<dbReference type="SMART" id="SM00028">
    <property type="entry name" value="TPR"/>
    <property type="match status" value="2"/>
</dbReference>
<evidence type="ECO:0008006" key="3">
    <source>
        <dbReference type="Google" id="ProtNLM"/>
    </source>
</evidence>
<evidence type="ECO:0000313" key="1">
    <source>
        <dbReference type="EMBL" id="KAH0600917.1"/>
    </source>
</evidence>
<reference evidence="1 2" key="1">
    <citation type="submission" date="2020-07" db="EMBL/GenBank/DDBJ databases">
        <title>Metarhizium humberi genome.</title>
        <authorList>
            <person name="Lysoe E."/>
        </authorList>
    </citation>
    <scope>NUCLEOTIDE SEQUENCE [LARGE SCALE GENOMIC DNA]</scope>
    <source>
        <strain evidence="1 2">ESALQ1638</strain>
    </source>
</reference>
<dbReference type="EMBL" id="JACEFI010000002">
    <property type="protein sequence ID" value="KAH0600917.1"/>
    <property type="molecule type" value="Genomic_DNA"/>
</dbReference>
<evidence type="ECO:0000313" key="2">
    <source>
        <dbReference type="Proteomes" id="UP000764110"/>
    </source>
</evidence>
<keyword evidence="2" id="KW-1185">Reference proteome</keyword>
<dbReference type="InterPro" id="IPR019734">
    <property type="entry name" value="TPR_rpt"/>
</dbReference>
<name>A0A9P8SBA7_9HYPO</name>
<dbReference type="SUPFAM" id="SSF56752">
    <property type="entry name" value="D-aminoacid aminotransferase-like PLP-dependent enzymes"/>
    <property type="match status" value="1"/>
</dbReference>
<dbReference type="Gene3D" id="3.20.10.10">
    <property type="entry name" value="D-amino Acid Aminotransferase, subunit A, domain 2"/>
    <property type="match status" value="1"/>
</dbReference>
<dbReference type="InterPro" id="IPR001544">
    <property type="entry name" value="Aminotrans_IV"/>
</dbReference>
<proteinExistence type="predicted"/>
<dbReference type="InterPro" id="IPR011990">
    <property type="entry name" value="TPR-like_helical_dom_sf"/>
</dbReference>
<dbReference type="SUPFAM" id="SSF48452">
    <property type="entry name" value="TPR-like"/>
    <property type="match status" value="1"/>
</dbReference>
<protein>
    <recommendedName>
        <fullName evidence="3">Tetratricopeptide-like helical</fullName>
    </recommendedName>
</protein>
<dbReference type="AlphaFoldDB" id="A0A9P8SBA7"/>
<dbReference type="Proteomes" id="UP000764110">
    <property type="component" value="Unassembled WGS sequence"/>
</dbReference>
<accession>A0A9P8SBA7</accession>
<dbReference type="Gene3D" id="1.25.40.10">
    <property type="entry name" value="Tetratricopeptide repeat domain"/>
    <property type="match status" value="1"/>
</dbReference>
<dbReference type="InterPro" id="IPR036038">
    <property type="entry name" value="Aminotransferase-like"/>
</dbReference>
<dbReference type="Pfam" id="PF01063">
    <property type="entry name" value="Aminotran_4"/>
    <property type="match status" value="1"/>
</dbReference>
<comment type="caution">
    <text evidence="1">The sequence shown here is derived from an EMBL/GenBank/DDBJ whole genome shotgun (WGS) entry which is preliminary data.</text>
</comment>
<dbReference type="InterPro" id="IPR043132">
    <property type="entry name" value="BCAT-like_C"/>
</dbReference>
<dbReference type="GO" id="GO:0003824">
    <property type="term" value="F:catalytic activity"/>
    <property type="evidence" value="ECO:0007669"/>
    <property type="project" value="InterPro"/>
</dbReference>
<gene>
    <name evidence="1" type="ORF">MHUMG1_01917</name>
</gene>
<sequence length="458" mass="51597">MANDFSLFTSLRFDVKLKHVPSMGLAYAGWNYRNESPLYMLDYHRDRILRAAVHWDWDKVIEKLSGDAGLRNLAEAAEAEIGPSETGPFRLRIVVTKQGDITFHQYDTPALDIGNLFPESLPAPGISPSPSQPQVPPLLTVVVDSVDSSRSEFTHFKTTNRALYDDARSRAGIGSVSAANSVEVLVINEEDNTIMEGSTTTPYFWRGGRWITPPVSAKYSRQDGSGGNDGTSRRWALERNMFWIGEVEREAKDARSPPLSMRRLSQSLHGMMSSSRDVEGETALADMVVSGRQFYEAQQYKRALEQFTRAMKYCPCARGVKRERCTCKNFERVAAEEGCIFKEAMYNCKCDVGRTFNKCDNRNHIQALDYRAATFEALGKLDRAKKDAEWILELAPRLPDTMKGYLRLGKVARLQKNHEFAWKIYNAGISINKDVEVASSPKLQVHSDKPELADDTLD</sequence>